<evidence type="ECO:0000313" key="3">
    <source>
        <dbReference type="Proteomes" id="UP000886885"/>
    </source>
</evidence>
<feature type="compositionally biased region" description="Pro residues" evidence="1">
    <location>
        <begin position="67"/>
        <end position="80"/>
    </location>
</feature>
<reference evidence="2" key="1">
    <citation type="journal article" date="2020" name="bioRxiv">
        <title>Hybrid origin of Populus tomentosa Carr. identified through genome sequencing and phylogenomic analysis.</title>
        <authorList>
            <person name="An X."/>
            <person name="Gao K."/>
            <person name="Chen Z."/>
            <person name="Li J."/>
            <person name="Yang X."/>
            <person name="Yang X."/>
            <person name="Zhou J."/>
            <person name="Guo T."/>
            <person name="Zhao T."/>
            <person name="Huang S."/>
            <person name="Miao D."/>
            <person name="Khan W.U."/>
            <person name="Rao P."/>
            <person name="Ye M."/>
            <person name="Lei B."/>
            <person name="Liao W."/>
            <person name="Wang J."/>
            <person name="Ji L."/>
            <person name="Li Y."/>
            <person name="Guo B."/>
            <person name="Mustafa N.S."/>
            <person name="Li S."/>
            <person name="Yun Q."/>
            <person name="Keller S.R."/>
            <person name="Mao J."/>
            <person name="Zhang R."/>
            <person name="Strauss S.H."/>
        </authorList>
    </citation>
    <scope>NUCLEOTIDE SEQUENCE</scope>
    <source>
        <strain evidence="2">GM15</strain>
        <tissue evidence="2">Leaf</tissue>
    </source>
</reference>
<dbReference type="AlphaFoldDB" id="A0A8X7ZQW1"/>
<protein>
    <submittedName>
        <fullName evidence="2">Uncharacterized protein</fullName>
    </submittedName>
</protein>
<organism evidence="2 3">
    <name type="scientific">Populus tomentosa</name>
    <name type="common">Chinese white poplar</name>
    <dbReference type="NCBI Taxonomy" id="118781"/>
    <lineage>
        <taxon>Eukaryota</taxon>
        <taxon>Viridiplantae</taxon>
        <taxon>Streptophyta</taxon>
        <taxon>Embryophyta</taxon>
        <taxon>Tracheophyta</taxon>
        <taxon>Spermatophyta</taxon>
        <taxon>Magnoliopsida</taxon>
        <taxon>eudicotyledons</taxon>
        <taxon>Gunneridae</taxon>
        <taxon>Pentapetalae</taxon>
        <taxon>rosids</taxon>
        <taxon>fabids</taxon>
        <taxon>Malpighiales</taxon>
        <taxon>Salicaceae</taxon>
        <taxon>Saliceae</taxon>
        <taxon>Populus</taxon>
    </lineage>
</organism>
<name>A0A8X7ZQW1_POPTO</name>
<feature type="region of interest" description="Disordered" evidence="1">
    <location>
        <begin position="60"/>
        <end position="91"/>
    </location>
</feature>
<evidence type="ECO:0000256" key="1">
    <source>
        <dbReference type="SAM" id="MobiDB-lite"/>
    </source>
</evidence>
<accession>A0A8X7ZQW1</accession>
<dbReference type="EMBL" id="JAAWWB010000010">
    <property type="protein sequence ID" value="KAG6773561.1"/>
    <property type="molecule type" value="Genomic_DNA"/>
</dbReference>
<sequence>MAKNKEAHVDPVTSSSCQTPAIQNHIESSAPCVGMSIQIPVVDPQLIQMAENSSGSVFCYFKRKPPNQKPMPKPEPPSSVPGPENDRKLGL</sequence>
<dbReference type="Proteomes" id="UP000886885">
    <property type="component" value="Chromosome 5D"/>
</dbReference>
<gene>
    <name evidence="2" type="ORF">POTOM_020848</name>
</gene>
<keyword evidence="3" id="KW-1185">Reference proteome</keyword>
<proteinExistence type="predicted"/>
<feature type="region of interest" description="Disordered" evidence="1">
    <location>
        <begin position="1"/>
        <end position="20"/>
    </location>
</feature>
<comment type="caution">
    <text evidence="2">The sequence shown here is derived from an EMBL/GenBank/DDBJ whole genome shotgun (WGS) entry which is preliminary data.</text>
</comment>
<evidence type="ECO:0000313" key="2">
    <source>
        <dbReference type="EMBL" id="KAG6773561.1"/>
    </source>
</evidence>